<accession>A0A124HPY6</accession>
<keyword evidence="2" id="KW-1185">Reference proteome</keyword>
<organism evidence="1 2">
    <name type="scientific">Streptomyces longwoodensis</name>
    <dbReference type="NCBI Taxonomy" id="68231"/>
    <lineage>
        <taxon>Bacteria</taxon>
        <taxon>Bacillati</taxon>
        <taxon>Actinomycetota</taxon>
        <taxon>Actinomycetes</taxon>
        <taxon>Kitasatosporales</taxon>
        <taxon>Streptomycetaceae</taxon>
        <taxon>Streptomyces</taxon>
    </lineage>
</organism>
<dbReference type="Proteomes" id="UP000053271">
    <property type="component" value="Unassembled WGS sequence"/>
</dbReference>
<reference evidence="1 2" key="1">
    <citation type="submission" date="2015-10" db="EMBL/GenBank/DDBJ databases">
        <title>Draft genome sequence of Streptomyces longwoodensis DSM 41677, type strain for the species Streptomyces longwoodensis.</title>
        <authorList>
            <person name="Ruckert C."/>
            <person name="Winkler A."/>
            <person name="Kalinowski J."/>
            <person name="Kampfer P."/>
            <person name="Glaeser S."/>
        </authorList>
    </citation>
    <scope>NUCLEOTIDE SEQUENCE [LARGE SCALE GENOMIC DNA]</scope>
    <source>
        <strain evidence="1 2">DSM 41677</strain>
    </source>
</reference>
<dbReference type="GO" id="GO:0016740">
    <property type="term" value="F:transferase activity"/>
    <property type="evidence" value="ECO:0007669"/>
    <property type="project" value="UniProtKB-KW"/>
</dbReference>
<proteinExistence type="predicted"/>
<gene>
    <name evidence="1" type="ORF">AQJ30_32710</name>
</gene>
<protein>
    <submittedName>
        <fullName evidence="1">Glycosyl transferase</fullName>
    </submittedName>
</protein>
<evidence type="ECO:0000313" key="1">
    <source>
        <dbReference type="EMBL" id="KUN33673.1"/>
    </source>
</evidence>
<dbReference type="SUPFAM" id="SSF53756">
    <property type="entry name" value="UDP-Glycosyltransferase/glycogen phosphorylase"/>
    <property type="match status" value="1"/>
</dbReference>
<dbReference type="EMBL" id="LMWS01000045">
    <property type="protein sequence ID" value="KUN33673.1"/>
    <property type="molecule type" value="Genomic_DNA"/>
</dbReference>
<dbReference type="Gene3D" id="3.40.50.2000">
    <property type="entry name" value="Glycogen Phosphorylase B"/>
    <property type="match status" value="1"/>
</dbReference>
<keyword evidence="1" id="KW-0808">Transferase</keyword>
<sequence length="718" mass="79230">MTEVLLVASTWPQYGVLADSVRKFNALGARVRLAGTFPMDAEGVPEQLAESELAELHQLPRNLKHRSQALRRRASKSPAGLRVWMQAGRDSWLRSRARKADVLVALDPGAVYTVWRLAEFNRAAPARFGLAPALKAVEELKAQGGTAGARGSVLPPLHAITRDVKRTVDHLPAQIVRAATPRPVMRSGVGARLWRSAVTAPGMPTKVRAATSRYVAEGMRWAGRTSGAALTLADAAAKIPDLKLKADLYDEAAMQEIGKGISPRGIEKAVAARLALADAEFAKGHVKEAAEALNRALFLDFHRVLHIDQLSSPLARDAQGFVAPLYRSTAMQALSRPRGRRAPAAPAPTDRPLRLLVTTSANDNFLHLIKEHFGDHPGVELRYLDLAANKHLKRISWAAPRMLQDRLTDGESDYHEEVERLMRPHLDWADTVFLEWAAGPAGMLTTIDPGTTRVVVRLHSYEAFTRWPHMTDFSRVDDLVFVAPHVKDLTTSLVPMLRGEHAPRFHVLDNAMDLAGFDRPKSPEARFNLGLVGISQVAKDPKWAIDVLQRVRKHDDRYRLLLVGGDMDRRTSKATRDYLREFEQMLQPLEESGAVVRLGPTDDVPGKLVDIGTILSSSVREGCHVGLMEGAASGAVPVVRDWPFYAGKPNSARTLYPEGWVVGSPQEAAERILKTTATEEAWRAAGELATQHALTVWDWPVVQKHFEELFLGEDLGRK</sequence>
<dbReference type="STRING" id="68231.AQJ30_32710"/>
<evidence type="ECO:0000313" key="2">
    <source>
        <dbReference type="Proteomes" id="UP000053271"/>
    </source>
</evidence>
<dbReference type="GeneID" id="91429345"/>
<dbReference type="RefSeq" id="WP_067241151.1">
    <property type="nucleotide sequence ID" value="NZ_KQ948564.1"/>
</dbReference>
<dbReference type="AlphaFoldDB" id="A0A124HPY6"/>
<comment type="caution">
    <text evidence="1">The sequence shown here is derived from an EMBL/GenBank/DDBJ whole genome shotgun (WGS) entry which is preliminary data.</text>
</comment>
<name>A0A124HPY6_9ACTN</name>